<evidence type="ECO:0000256" key="1">
    <source>
        <dbReference type="SAM" id="MobiDB-lite"/>
    </source>
</evidence>
<organism evidence="2 3">
    <name type="scientific">Zasmidium cellare</name>
    <name type="common">Wine cellar mold</name>
    <name type="synonym">Racodium cellare</name>
    <dbReference type="NCBI Taxonomy" id="395010"/>
    <lineage>
        <taxon>Eukaryota</taxon>
        <taxon>Fungi</taxon>
        <taxon>Dikarya</taxon>
        <taxon>Ascomycota</taxon>
        <taxon>Pezizomycotina</taxon>
        <taxon>Dothideomycetes</taxon>
        <taxon>Dothideomycetidae</taxon>
        <taxon>Mycosphaerellales</taxon>
        <taxon>Mycosphaerellaceae</taxon>
        <taxon>Zasmidium</taxon>
    </lineage>
</organism>
<gene>
    <name evidence="2" type="ORF">PRZ48_007261</name>
</gene>
<protein>
    <submittedName>
        <fullName evidence="2">Uncharacterized protein</fullName>
    </submittedName>
</protein>
<proteinExistence type="predicted"/>
<feature type="compositionally biased region" description="Polar residues" evidence="1">
    <location>
        <begin position="12"/>
        <end position="28"/>
    </location>
</feature>
<dbReference type="EMBL" id="JAXOVC010000005">
    <property type="protein sequence ID" value="KAK4501452.1"/>
    <property type="molecule type" value="Genomic_DNA"/>
</dbReference>
<name>A0ABR0EIV8_ZASCE</name>
<comment type="caution">
    <text evidence="2">The sequence shown here is derived from an EMBL/GenBank/DDBJ whole genome shotgun (WGS) entry which is preliminary data.</text>
</comment>
<sequence>MDPADHDDQNSFDDNPSYTTPQGVSQTKSPLLDLPAELRLQIYNHAADFDLGSSKVDIRGGRSRFRVDWTAKSLPPSQNTRSSYSLLAACQTIRRELLPIFLRGYIVKFPCWDPGFKLQCLYWIEDVSESFINNIDFIWLEGVYWRISIRLGKSFVDVKEDGRATREDCHQYQRMQEMAYARDGIEFLLKVEYAREEHTKCAARVVCEETKELLRKLLVKRGESRLGKVELALLIREVSLCGFEQLRSVRN</sequence>
<accession>A0ABR0EIV8</accession>
<feature type="region of interest" description="Disordered" evidence="1">
    <location>
        <begin position="1"/>
        <end position="28"/>
    </location>
</feature>
<dbReference type="InterPro" id="IPR038883">
    <property type="entry name" value="AN11006-like"/>
</dbReference>
<evidence type="ECO:0000313" key="3">
    <source>
        <dbReference type="Proteomes" id="UP001305779"/>
    </source>
</evidence>
<dbReference type="PANTHER" id="PTHR42085">
    <property type="entry name" value="F-BOX DOMAIN-CONTAINING PROTEIN"/>
    <property type="match status" value="1"/>
</dbReference>
<keyword evidence="3" id="KW-1185">Reference proteome</keyword>
<reference evidence="2 3" key="1">
    <citation type="journal article" date="2023" name="G3 (Bethesda)">
        <title>A chromosome-level genome assembly of Zasmidium syzygii isolated from banana leaves.</title>
        <authorList>
            <person name="van Westerhoven A.C."/>
            <person name="Mehrabi R."/>
            <person name="Talebi R."/>
            <person name="Steentjes M.B.F."/>
            <person name="Corcolon B."/>
            <person name="Chong P.A."/>
            <person name="Kema G.H.J."/>
            <person name="Seidl M.F."/>
        </authorList>
    </citation>
    <scope>NUCLEOTIDE SEQUENCE [LARGE SCALE GENOMIC DNA]</scope>
    <source>
        <strain evidence="2 3">P124</strain>
    </source>
</reference>
<dbReference type="Proteomes" id="UP001305779">
    <property type="component" value="Unassembled WGS sequence"/>
</dbReference>
<dbReference type="PANTHER" id="PTHR42085:SF1">
    <property type="entry name" value="F-BOX DOMAIN-CONTAINING PROTEIN"/>
    <property type="match status" value="1"/>
</dbReference>
<evidence type="ECO:0000313" key="2">
    <source>
        <dbReference type="EMBL" id="KAK4501452.1"/>
    </source>
</evidence>